<feature type="non-terminal residue" evidence="1">
    <location>
        <position position="1"/>
    </location>
</feature>
<proteinExistence type="predicted"/>
<reference evidence="1" key="1">
    <citation type="submission" date="2020-03" db="EMBL/GenBank/DDBJ databases">
        <authorList>
            <person name="Weist P."/>
        </authorList>
    </citation>
    <scope>NUCLEOTIDE SEQUENCE</scope>
</reference>
<dbReference type="AlphaFoldDB" id="A0A9N7UT26"/>
<keyword evidence="2" id="KW-1185">Reference proteome</keyword>
<sequence length="235" mass="26258">LGSWKPANQGILYVPLPSHASLLFLGDLIQDQMASPAVLTTLTGYQFVASCHKLISSGLSAILSSVRSKQNRRVSANSSEEKIQANKQQLRQFFRDAQLIHCVSSFTEGHMVALSGLLSGTVFAERARDERKKKRRGGRLAEVMYCCVESAATMAAALKNLQRCTQLSEVWSGLCLLFVCIETQTHETDGMTVVKDSQGWREEANWISFLLKIKRDWSTCWNIEERNKKKNSTVG</sequence>
<accession>A0A9N7UT26</accession>
<protein>
    <submittedName>
        <fullName evidence="1">Uncharacterized protein</fullName>
    </submittedName>
</protein>
<dbReference type="EMBL" id="CADEAL010001905">
    <property type="protein sequence ID" value="CAB1436570.1"/>
    <property type="molecule type" value="Genomic_DNA"/>
</dbReference>
<evidence type="ECO:0000313" key="2">
    <source>
        <dbReference type="Proteomes" id="UP001153269"/>
    </source>
</evidence>
<dbReference type="Proteomes" id="UP001153269">
    <property type="component" value="Unassembled WGS sequence"/>
</dbReference>
<comment type="caution">
    <text evidence="1">The sequence shown here is derived from an EMBL/GenBank/DDBJ whole genome shotgun (WGS) entry which is preliminary data.</text>
</comment>
<gene>
    <name evidence="1" type="ORF">PLEPLA_LOCUS24603</name>
</gene>
<name>A0A9N7UT26_PLEPL</name>
<organism evidence="1 2">
    <name type="scientific">Pleuronectes platessa</name>
    <name type="common">European plaice</name>
    <dbReference type="NCBI Taxonomy" id="8262"/>
    <lineage>
        <taxon>Eukaryota</taxon>
        <taxon>Metazoa</taxon>
        <taxon>Chordata</taxon>
        <taxon>Craniata</taxon>
        <taxon>Vertebrata</taxon>
        <taxon>Euteleostomi</taxon>
        <taxon>Actinopterygii</taxon>
        <taxon>Neopterygii</taxon>
        <taxon>Teleostei</taxon>
        <taxon>Neoteleostei</taxon>
        <taxon>Acanthomorphata</taxon>
        <taxon>Carangaria</taxon>
        <taxon>Pleuronectiformes</taxon>
        <taxon>Pleuronectoidei</taxon>
        <taxon>Pleuronectidae</taxon>
        <taxon>Pleuronectes</taxon>
    </lineage>
</organism>
<evidence type="ECO:0000313" key="1">
    <source>
        <dbReference type="EMBL" id="CAB1436570.1"/>
    </source>
</evidence>